<evidence type="ECO:0000313" key="3">
    <source>
        <dbReference type="Proteomes" id="UP000237481"/>
    </source>
</evidence>
<protein>
    <submittedName>
        <fullName evidence="2">Uncharacterized protein</fullName>
    </submittedName>
</protein>
<dbReference type="Proteomes" id="UP000237481">
    <property type="component" value="Unassembled WGS sequence"/>
</dbReference>
<reference evidence="2 3" key="1">
    <citation type="submission" date="2018-01" db="EMBL/GenBank/DDBJ databases">
        <title>Harnessing the power of phylogenomics to disentangle the directionality and signatures of interkingdom host jumping in the parasitic fungal genus Tolypocladium.</title>
        <authorList>
            <person name="Quandt C.A."/>
            <person name="Patterson W."/>
            <person name="Spatafora J.W."/>
        </authorList>
    </citation>
    <scope>NUCLEOTIDE SEQUENCE [LARGE SCALE GENOMIC DNA]</scope>
    <source>
        <strain evidence="2 3">NRBC 100945</strain>
    </source>
</reference>
<accession>A0A2S4KWR3</accession>
<proteinExistence type="predicted"/>
<dbReference type="AlphaFoldDB" id="A0A2S4KWR3"/>
<sequence length="191" mass="20142">MAGRVCFFALLSAVCWQGLAAQSAPVSFCSERSCGNCPISAAAVEQGSSKCVIYNSDDVFLRGQGFRESGTGAYAPYLDIKQPDPDCSILLRSPARTDLPGCGRVARSFEHAACVAVDPGASFMLQRCCAKDKCYSGTGKRSAKVGYGYFEGQASGGGAYYLQYSNGTKIEAAHKGFAPGAGPRRDDITEI</sequence>
<name>A0A2S4KWR3_9HYPO</name>
<organism evidence="2 3">
    <name type="scientific">Tolypocladium paradoxum</name>
    <dbReference type="NCBI Taxonomy" id="94208"/>
    <lineage>
        <taxon>Eukaryota</taxon>
        <taxon>Fungi</taxon>
        <taxon>Dikarya</taxon>
        <taxon>Ascomycota</taxon>
        <taxon>Pezizomycotina</taxon>
        <taxon>Sordariomycetes</taxon>
        <taxon>Hypocreomycetidae</taxon>
        <taxon>Hypocreales</taxon>
        <taxon>Ophiocordycipitaceae</taxon>
        <taxon>Tolypocladium</taxon>
    </lineage>
</organism>
<keyword evidence="3" id="KW-1185">Reference proteome</keyword>
<dbReference type="EMBL" id="PKSG01000501">
    <property type="protein sequence ID" value="POR34638.1"/>
    <property type="molecule type" value="Genomic_DNA"/>
</dbReference>
<comment type="caution">
    <text evidence="2">The sequence shown here is derived from an EMBL/GenBank/DDBJ whole genome shotgun (WGS) entry which is preliminary data.</text>
</comment>
<feature type="signal peptide" evidence="1">
    <location>
        <begin position="1"/>
        <end position="21"/>
    </location>
</feature>
<feature type="chain" id="PRO_5015546360" evidence="1">
    <location>
        <begin position="22"/>
        <end position="191"/>
    </location>
</feature>
<gene>
    <name evidence="2" type="ORF">TPAR_05159</name>
</gene>
<evidence type="ECO:0000313" key="2">
    <source>
        <dbReference type="EMBL" id="POR34638.1"/>
    </source>
</evidence>
<keyword evidence="1" id="KW-0732">Signal</keyword>
<evidence type="ECO:0000256" key="1">
    <source>
        <dbReference type="SAM" id="SignalP"/>
    </source>
</evidence>
<dbReference type="OrthoDB" id="3634414at2759"/>